<gene>
    <name evidence="2" type="ORF">FB192DRAFT_1350752</name>
</gene>
<feature type="transmembrane region" description="Helical" evidence="1">
    <location>
        <begin position="109"/>
        <end position="127"/>
    </location>
</feature>
<organism evidence="2 3">
    <name type="scientific">Mucor circinelloides f. lusitanicus</name>
    <name type="common">Mucor racemosus var. lusitanicus</name>
    <dbReference type="NCBI Taxonomy" id="29924"/>
    <lineage>
        <taxon>Eukaryota</taxon>
        <taxon>Fungi</taxon>
        <taxon>Fungi incertae sedis</taxon>
        <taxon>Mucoromycota</taxon>
        <taxon>Mucoromycotina</taxon>
        <taxon>Mucoromycetes</taxon>
        <taxon>Mucorales</taxon>
        <taxon>Mucorineae</taxon>
        <taxon>Mucoraceae</taxon>
        <taxon>Mucor</taxon>
    </lineage>
</organism>
<evidence type="ECO:0000313" key="2">
    <source>
        <dbReference type="EMBL" id="KAF1806494.1"/>
    </source>
</evidence>
<accession>A0A8H4F689</accession>
<keyword evidence="1" id="KW-1133">Transmembrane helix</keyword>
<keyword evidence="1" id="KW-0812">Transmembrane</keyword>
<evidence type="ECO:0000313" key="3">
    <source>
        <dbReference type="Proteomes" id="UP000469890"/>
    </source>
</evidence>
<keyword evidence="1" id="KW-0472">Membrane</keyword>
<protein>
    <submittedName>
        <fullName evidence="2">Uncharacterized protein</fullName>
    </submittedName>
</protein>
<dbReference type="EMBL" id="JAAECE010000001">
    <property type="protein sequence ID" value="KAF1806494.1"/>
    <property type="molecule type" value="Genomic_DNA"/>
</dbReference>
<evidence type="ECO:0000256" key="1">
    <source>
        <dbReference type="SAM" id="Phobius"/>
    </source>
</evidence>
<name>A0A8H4F689_MUCCL</name>
<dbReference type="AlphaFoldDB" id="A0A8H4F689"/>
<sequence length="239" mass="26003">MTTSAQCWNVLGSGGGSGLGCVKLPDFTLVFLGCAHVEQGLSDATHLLANVLCLHKRFVSIDLELLYLSIESIVRDTRDPSLLFVFDFLPKACIIKFLQCRLQLFLQDLHAFLSLVNVGVNGIIILLCLSDYNLVLQNFFGPSLLLIALGVFIVGSLLWSAAQNANSLQPWQQGHVLGKGETIRLANLLHSIKIKDRVVARILILISLCCGDQDRAIVAVHDESIRATIQGVVDSPGAQ</sequence>
<feature type="transmembrane region" description="Helical" evidence="1">
    <location>
        <begin position="139"/>
        <end position="159"/>
    </location>
</feature>
<comment type="caution">
    <text evidence="2">The sequence shown here is derived from an EMBL/GenBank/DDBJ whole genome shotgun (WGS) entry which is preliminary data.</text>
</comment>
<reference evidence="2 3" key="1">
    <citation type="submission" date="2019-09" db="EMBL/GenBank/DDBJ databases">
        <authorList>
            <consortium name="DOE Joint Genome Institute"/>
            <person name="Mondo S.J."/>
            <person name="Navarro-Mendoza M.I."/>
            <person name="Perez-Arques C."/>
            <person name="Panchal S."/>
            <person name="Nicolas F.E."/>
            <person name="Ganguly P."/>
            <person name="Pangilinan J."/>
            <person name="Grigoriev I."/>
            <person name="Heitman J."/>
            <person name="Sanya K."/>
            <person name="Garre V."/>
        </authorList>
    </citation>
    <scope>NUCLEOTIDE SEQUENCE [LARGE SCALE GENOMIC DNA]</scope>
    <source>
        <strain evidence="2 3">MU402</strain>
    </source>
</reference>
<dbReference type="Proteomes" id="UP000469890">
    <property type="component" value="Unassembled WGS sequence"/>
</dbReference>
<proteinExistence type="predicted"/>